<dbReference type="OrthoDB" id="684997at2759"/>
<dbReference type="PANTHER" id="PTHR31479:SF25">
    <property type="entry name" value="OS07G0527900 PROTEIN"/>
    <property type="match status" value="1"/>
</dbReference>
<protein>
    <recommendedName>
        <fullName evidence="1">Fungal lipase-type domain-containing protein</fullName>
    </recommendedName>
</protein>
<organism evidence="2 3">
    <name type="scientific">Digitaria exilis</name>
    <dbReference type="NCBI Taxonomy" id="1010633"/>
    <lineage>
        <taxon>Eukaryota</taxon>
        <taxon>Viridiplantae</taxon>
        <taxon>Streptophyta</taxon>
        <taxon>Embryophyta</taxon>
        <taxon>Tracheophyta</taxon>
        <taxon>Spermatophyta</taxon>
        <taxon>Magnoliopsida</taxon>
        <taxon>Liliopsida</taxon>
        <taxon>Poales</taxon>
        <taxon>Poaceae</taxon>
        <taxon>PACMAD clade</taxon>
        <taxon>Panicoideae</taxon>
        <taxon>Panicodae</taxon>
        <taxon>Paniceae</taxon>
        <taxon>Anthephorinae</taxon>
        <taxon>Digitaria</taxon>
    </lineage>
</organism>
<dbReference type="EMBL" id="JACEFO010002349">
    <property type="protein sequence ID" value="KAF8664432.1"/>
    <property type="molecule type" value="Genomic_DNA"/>
</dbReference>
<dbReference type="Proteomes" id="UP000636709">
    <property type="component" value="Unassembled WGS sequence"/>
</dbReference>
<feature type="domain" description="Fungal lipase-type" evidence="1">
    <location>
        <begin position="113"/>
        <end position="141"/>
    </location>
</feature>
<dbReference type="Gene3D" id="3.40.50.1820">
    <property type="entry name" value="alpha/beta hydrolase"/>
    <property type="match status" value="1"/>
</dbReference>
<evidence type="ECO:0000313" key="3">
    <source>
        <dbReference type="Proteomes" id="UP000636709"/>
    </source>
</evidence>
<evidence type="ECO:0000259" key="1">
    <source>
        <dbReference type="Pfam" id="PF01764"/>
    </source>
</evidence>
<comment type="caution">
    <text evidence="2">The sequence shown here is derived from an EMBL/GenBank/DDBJ whole genome shotgun (WGS) entry which is preliminary data.</text>
</comment>
<dbReference type="InterPro" id="IPR002921">
    <property type="entry name" value="Fungal_lipase-type"/>
</dbReference>
<proteinExistence type="predicted"/>
<name>A0A835E7C7_9POAL</name>
<evidence type="ECO:0000313" key="2">
    <source>
        <dbReference type="EMBL" id="KAF8664432.1"/>
    </source>
</evidence>
<accession>A0A835E7C7</accession>
<sequence>MESDRTSKKEGTSTALAPAWWETFHFRPQCDYKLEFPCRCVLCPRLFIIYGAIFEYAPPPGAKVANRRLAPSYIVAFRGTMLAGDPTCPSDVVNDISIVLNKQHSCPRFCHARETVEKLVDESGGSSVWLAGHSLGAAIALDVGRHMVINLGFNLQTFLFNPPLPSLDPVIGEEARRVVNIFGDIGRCILAEIFPHRQDQMEELFQRLAPWVPNLYVNPKDAFCKRFIAYFERREHRHPLSRAIAREATVMSYRDVIFNRKSERPHLLPCAKLWKNQSRLKNGGHGLKRGHGLSQWWQQQGSQALVLSHKLYTWPFEACYSA</sequence>
<dbReference type="InterPro" id="IPR029058">
    <property type="entry name" value="AB_hydrolase_fold"/>
</dbReference>
<dbReference type="Pfam" id="PF01764">
    <property type="entry name" value="Lipase_3"/>
    <property type="match status" value="1"/>
</dbReference>
<gene>
    <name evidence="2" type="ORF">HU200_054604</name>
</gene>
<keyword evidence="3" id="KW-1185">Reference proteome</keyword>
<dbReference type="SUPFAM" id="SSF53474">
    <property type="entry name" value="alpha/beta-Hydrolases"/>
    <property type="match status" value="1"/>
</dbReference>
<dbReference type="PANTHER" id="PTHR31479">
    <property type="entry name" value="ALPHA/BETA-HYDROLASES SUPERFAMILY PROTEIN"/>
    <property type="match status" value="1"/>
</dbReference>
<dbReference type="AlphaFoldDB" id="A0A835E7C7"/>
<reference evidence="2" key="1">
    <citation type="submission" date="2020-07" db="EMBL/GenBank/DDBJ databases">
        <title>Genome sequence and genetic diversity analysis of an under-domesticated orphan crop, white fonio (Digitaria exilis).</title>
        <authorList>
            <person name="Bennetzen J.L."/>
            <person name="Chen S."/>
            <person name="Ma X."/>
            <person name="Wang X."/>
            <person name="Yssel A.E.J."/>
            <person name="Chaluvadi S.R."/>
            <person name="Johnson M."/>
            <person name="Gangashetty P."/>
            <person name="Hamidou F."/>
            <person name="Sanogo M.D."/>
            <person name="Zwaenepoel A."/>
            <person name="Wallace J."/>
            <person name="Van De Peer Y."/>
            <person name="Van Deynze A."/>
        </authorList>
    </citation>
    <scope>NUCLEOTIDE SEQUENCE</scope>
    <source>
        <tissue evidence="2">Leaves</tissue>
    </source>
</reference>
<dbReference type="GO" id="GO:0006629">
    <property type="term" value="P:lipid metabolic process"/>
    <property type="evidence" value="ECO:0007669"/>
    <property type="project" value="InterPro"/>
</dbReference>